<protein>
    <submittedName>
        <fullName evidence="1">Uncharacterized protein</fullName>
    </submittedName>
</protein>
<accession>A0A2R8BM26</accession>
<name>A0A2R8BM26_9RHOB</name>
<gene>
    <name evidence="1" type="ORF">DEA8626_03455</name>
</gene>
<dbReference type="Proteomes" id="UP000244924">
    <property type="component" value="Unassembled WGS sequence"/>
</dbReference>
<dbReference type="AlphaFoldDB" id="A0A2R8BM26"/>
<sequence>MPLYIPKLTGYTLELVLSDVLHRDAARRPLHSGPNVREASSYFEQFARSVLP</sequence>
<organism evidence="1 2">
    <name type="scientific">Albidovulum aquaemixtae</name>
    <dbReference type="NCBI Taxonomy" id="1542388"/>
    <lineage>
        <taxon>Bacteria</taxon>
        <taxon>Pseudomonadati</taxon>
        <taxon>Pseudomonadota</taxon>
        <taxon>Alphaproteobacteria</taxon>
        <taxon>Rhodobacterales</taxon>
        <taxon>Paracoccaceae</taxon>
        <taxon>Albidovulum</taxon>
    </lineage>
</organism>
<dbReference type="RefSeq" id="WP_181366502.1">
    <property type="nucleotide sequence ID" value="NZ_OMOQ01000003.1"/>
</dbReference>
<dbReference type="EMBL" id="OMOQ01000003">
    <property type="protein sequence ID" value="SPH24403.1"/>
    <property type="molecule type" value="Genomic_DNA"/>
</dbReference>
<proteinExistence type="predicted"/>
<keyword evidence="2" id="KW-1185">Reference proteome</keyword>
<evidence type="ECO:0000313" key="2">
    <source>
        <dbReference type="Proteomes" id="UP000244924"/>
    </source>
</evidence>
<reference evidence="1 2" key="1">
    <citation type="submission" date="2018-03" db="EMBL/GenBank/DDBJ databases">
        <authorList>
            <person name="Keele B.F."/>
        </authorList>
    </citation>
    <scope>NUCLEOTIDE SEQUENCE [LARGE SCALE GENOMIC DNA]</scope>
    <source>
        <strain evidence="1 2">CECT 8626</strain>
    </source>
</reference>
<evidence type="ECO:0000313" key="1">
    <source>
        <dbReference type="EMBL" id="SPH24403.1"/>
    </source>
</evidence>